<reference evidence="2" key="1">
    <citation type="submission" date="2013-03" db="EMBL/GenBank/DDBJ databases">
        <authorList>
            <person name="Harkins D.M."/>
            <person name="Durkin A.S."/>
            <person name="Brinkac L.M."/>
            <person name="Haft D.H."/>
            <person name="Selengut J.D."/>
            <person name="Sanka R."/>
            <person name="DePew J."/>
            <person name="Purushe J."/>
            <person name="Hartskeerl R.A."/>
            <person name="Ahmed A."/>
            <person name="van der Linden H."/>
            <person name="Goris M.G.A."/>
            <person name="Vinetz J.M."/>
            <person name="Sutton G.G."/>
            <person name="Nierman W.C."/>
            <person name="Fouts D.E."/>
        </authorList>
    </citation>
    <scope>NUCLEOTIDE SEQUENCE [LARGE SCALE GENOMIC DNA]</scope>
    <source>
        <strain evidence="2">ICFT</strain>
    </source>
</reference>
<accession>N1WJP0</accession>
<dbReference type="STRING" id="1218598.LEP1GSC060_0138"/>
<evidence type="ECO:0000313" key="3">
    <source>
        <dbReference type="Proteomes" id="UP000012313"/>
    </source>
</evidence>
<proteinExistence type="predicted"/>
<organism evidence="2 3">
    <name type="scientific">Leptospira weilii serovar Ranarum str. ICFT</name>
    <dbReference type="NCBI Taxonomy" id="1218598"/>
    <lineage>
        <taxon>Bacteria</taxon>
        <taxon>Pseudomonadati</taxon>
        <taxon>Spirochaetota</taxon>
        <taxon>Spirochaetia</taxon>
        <taxon>Leptospirales</taxon>
        <taxon>Leptospiraceae</taxon>
        <taxon>Leptospira</taxon>
    </lineage>
</organism>
<dbReference type="Proteomes" id="UP000012313">
    <property type="component" value="Unassembled WGS sequence"/>
</dbReference>
<protein>
    <submittedName>
        <fullName evidence="2">Uncharacterized protein</fullName>
    </submittedName>
</protein>
<sequence length="105" mass="12199">MFPAPGIKAARSGHEVTEAATEPGPFDLRSKGGAHPFVWIRKRFGNRSPFFYSKIRLRMLKWNRILLKFSTLTIKVLDSLEMIFFNEKLHKHSHEYSANLIILRS</sequence>
<dbReference type="AlphaFoldDB" id="N1WJP0"/>
<evidence type="ECO:0000313" key="2">
    <source>
        <dbReference type="EMBL" id="EMY77567.1"/>
    </source>
</evidence>
<comment type="caution">
    <text evidence="2">The sequence shown here is derived from an EMBL/GenBank/DDBJ whole genome shotgun (WGS) entry which is preliminary data.</text>
</comment>
<dbReference type="EMBL" id="AOHC02000036">
    <property type="protein sequence ID" value="EMY77567.1"/>
    <property type="molecule type" value="Genomic_DNA"/>
</dbReference>
<feature type="region of interest" description="Disordered" evidence="1">
    <location>
        <begin position="1"/>
        <end position="22"/>
    </location>
</feature>
<name>N1WJP0_9LEPT</name>
<keyword evidence="3" id="KW-1185">Reference proteome</keyword>
<gene>
    <name evidence="2" type="ORF">LEP1GSC060_0138</name>
</gene>
<evidence type="ECO:0000256" key="1">
    <source>
        <dbReference type="SAM" id="MobiDB-lite"/>
    </source>
</evidence>